<dbReference type="AlphaFoldDB" id="A0A841KZN7"/>
<proteinExistence type="predicted"/>
<accession>A0A841KZN7</accession>
<dbReference type="EMBL" id="JACHEN010000028">
    <property type="protein sequence ID" value="MBB6217788.1"/>
    <property type="molecule type" value="Genomic_DNA"/>
</dbReference>
<evidence type="ECO:0000313" key="1">
    <source>
        <dbReference type="EMBL" id="MBB6217788.1"/>
    </source>
</evidence>
<name>A0A841KZN7_9FIRM</name>
<evidence type="ECO:0000313" key="2">
    <source>
        <dbReference type="Proteomes" id="UP000579281"/>
    </source>
</evidence>
<reference evidence="1 2" key="1">
    <citation type="submission" date="2020-08" db="EMBL/GenBank/DDBJ databases">
        <title>Genomic Encyclopedia of Type Strains, Phase IV (KMG-IV): sequencing the most valuable type-strain genomes for metagenomic binning, comparative biology and taxonomic classification.</title>
        <authorList>
            <person name="Goeker M."/>
        </authorList>
    </citation>
    <scope>NUCLEOTIDE SEQUENCE [LARGE SCALE GENOMIC DNA]</scope>
    <source>
        <strain evidence="1 2">DSM 103526</strain>
    </source>
</reference>
<dbReference type="RefSeq" id="WP_184312291.1">
    <property type="nucleotide sequence ID" value="NZ_JACHEN010000028.1"/>
</dbReference>
<sequence>MISIFRDGPRLIVLNSFYIDKLVEMFTMHFNGSLLALNEAFESAEEDHTIVFLTEPGKKKIMLSDVKAIVVVPIPADEWFSRLINGKMTDLIEDSHISPGLLIMRTVGDHDRIIDSVSETYNGSVLSFNECLNIGMANQTIISFTSHPVNRRLSLKDVHTKHVLIDMDIHKLQRKMRSQVLRFLNEGFHDKNWYDLQIRIFDRYSQYMLHHERLSLILDALDVGLILGESWGKDHPRFLMSVMVYQVRLFTLLDPIEIKKILIGLEHLDDGTRIIDLDLIYRGNKIEWPRAIGENRQAKSRNVLGKIYRKELLDKLNEEEKNLLGVLEEKVIKSRY</sequence>
<organism evidence="1 2">
    <name type="scientific">Anaerosolibacter carboniphilus</name>
    <dbReference type="NCBI Taxonomy" id="1417629"/>
    <lineage>
        <taxon>Bacteria</taxon>
        <taxon>Bacillati</taxon>
        <taxon>Bacillota</taxon>
        <taxon>Clostridia</taxon>
        <taxon>Peptostreptococcales</taxon>
        <taxon>Thermotaleaceae</taxon>
        <taxon>Anaerosolibacter</taxon>
    </lineage>
</organism>
<comment type="caution">
    <text evidence="1">The sequence shown here is derived from an EMBL/GenBank/DDBJ whole genome shotgun (WGS) entry which is preliminary data.</text>
</comment>
<dbReference type="Proteomes" id="UP000579281">
    <property type="component" value="Unassembled WGS sequence"/>
</dbReference>
<keyword evidence="2" id="KW-1185">Reference proteome</keyword>
<gene>
    <name evidence="1" type="ORF">HNQ80_003911</name>
</gene>
<protein>
    <submittedName>
        <fullName evidence="1">Uncharacterized protein</fullName>
    </submittedName>
</protein>